<dbReference type="OrthoDB" id="1112892at2"/>
<sequence>MEIRDYAQIIKLAWRELDGDRHEIKGVFDVSAQVSTNHVYKVSFYKREPVFAKLSEYGNFEDFREDHIIINNLANNLEYPYQMFLAQSLVKRNELFIYRYHELNRSAWVVFYNPILIREKLPRRLEEKHIKKLGRELARFHKACTNVSNQLPHSSKNVIIDIQRLKRSIYKEEIKMCDSHRDMILRHADCFLENADKANYMTEIETIPVFVDWNIGNFSVTGDGKFYSRWDYDWFRMSSRVMDFYFFSRVVSDVGDRTVFSYLVDTLMEDRFMIFLKEYHRIFPLSVAEVRLIKETYRFFILNYVIKDGPYFFRKYYSNKLIKEAYDTYFPAMDANYRVEKILKTLKL</sequence>
<evidence type="ECO:0000313" key="2">
    <source>
        <dbReference type="Proteomes" id="UP000265926"/>
    </source>
</evidence>
<evidence type="ECO:0008006" key="3">
    <source>
        <dbReference type="Google" id="ProtNLM"/>
    </source>
</evidence>
<protein>
    <recommendedName>
        <fullName evidence="3">Aminoglycoside phosphotransferase domain-containing protein</fullName>
    </recommendedName>
</protein>
<comment type="caution">
    <text evidence="1">The sequence shown here is derived from an EMBL/GenBank/DDBJ whole genome shotgun (WGS) entry which is preliminary data.</text>
</comment>
<accession>A0A399SZX6</accession>
<name>A0A399SZX6_9BACT</name>
<gene>
    <name evidence="1" type="ORF">D1614_11540</name>
</gene>
<dbReference type="Gene3D" id="3.90.1200.10">
    <property type="match status" value="1"/>
</dbReference>
<dbReference type="Proteomes" id="UP000265926">
    <property type="component" value="Unassembled WGS sequence"/>
</dbReference>
<organism evidence="1 2">
    <name type="scientific">Maribellus luteus</name>
    <dbReference type="NCBI Taxonomy" id="2305463"/>
    <lineage>
        <taxon>Bacteria</taxon>
        <taxon>Pseudomonadati</taxon>
        <taxon>Bacteroidota</taxon>
        <taxon>Bacteroidia</taxon>
        <taxon>Marinilabiliales</taxon>
        <taxon>Prolixibacteraceae</taxon>
        <taxon>Maribellus</taxon>
    </lineage>
</organism>
<reference evidence="1 2" key="1">
    <citation type="submission" date="2018-08" db="EMBL/GenBank/DDBJ databases">
        <title>Pallidiluteibacterium maritimus gen. nov., sp. nov., isolated from coastal sediment.</title>
        <authorList>
            <person name="Zhou L.Y."/>
        </authorList>
    </citation>
    <scope>NUCLEOTIDE SEQUENCE [LARGE SCALE GENOMIC DNA]</scope>
    <source>
        <strain evidence="1 2">XSD2</strain>
    </source>
</reference>
<evidence type="ECO:0000313" key="1">
    <source>
        <dbReference type="EMBL" id="RIJ48354.1"/>
    </source>
</evidence>
<dbReference type="EMBL" id="QWGR01000005">
    <property type="protein sequence ID" value="RIJ48354.1"/>
    <property type="molecule type" value="Genomic_DNA"/>
</dbReference>
<keyword evidence="2" id="KW-1185">Reference proteome</keyword>
<dbReference type="RefSeq" id="WP_119438086.1">
    <property type="nucleotide sequence ID" value="NZ_QWGR01000005.1"/>
</dbReference>
<proteinExistence type="predicted"/>
<dbReference type="AlphaFoldDB" id="A0A399SZX6"/>
<dbReference type="SUPFAM" id="SSF56112">
    <property type="entry name" value="Protein kinase-like (PK-like)"/>
    <property type="match status" value="1"/>
</dbReference>
<dbReference type="InterPro" id="IPR011009">
    <property type="entry name" value="Kinase-like_dom_sf"/>
</dbReference>